<keyword evidence="2" id="KW-1185">Reference proteome</keyword>
<name>A0A2T4A8R7_TRIHA</name>
<evidence type="ECO:0000313" key="2">
    <source>
        <dbReference type="Proteomes" id="UP000241690"/>
    </source>
</evidence>
<dbReference type="GeneID" id="36627903"/>
<evidence type="ECO:0000313" key="1">
    <source>
        <dbReference type="EMBL" id="PTB53383.1"/>
    </source>
</evidence>
<gene>
    <name evidence="1" type="ORF">M431DRAFT_509660</name>
</gene>
<dbReference type="AlphaFoldDB" id="A0A2T4A8R7"/>
<organism evidence="1 2">
    <name type="scientific">Trichoderma harzianum CBS 226.95</name>
    <dbReference type="NCBI Taxonomy" id="983964"/>
    <lineage>
        <taxon>Eukaryota</taxon>
        <taxon>Fungi</taxon>
        <taxon>Dikarya</taxon>
        <taxon>Ascomycota</taxon>
        <taxon>Pezizomycotina</taxon>
        <taxon>Sordariomycetes</taxon>
        <taxon>Hypocreomycetidae</taxon>
        <taxon>Hypocreales</taxon>
        <taxon>Hypocreaceae</taxon>
        <taxon>Trichoderma</taxon>
    </lineage>
</organism>
<sequence>MCLHVLCEIKMPFSKMHAVLAKHLHLRGRLHLHLNSFLTRQSSRFQTANDQRCGDLFLSFPRSGYSCLFVLVLPLSLNATNLLCLGFSVKGLDGSRATLSLVGYARIIAAIPRTRAAIDTTRSGLELVIQFALGCAK</sequence>
<reference evidence="1 2" key="1">
    <citation type="submission" date="2016-07" db="EMBL/GenBank/DDBJ databases">
        <title>Multiple horizontal gene transfer events from other fungi enriched the ability of initially mycotrophic Trichoderma (Ascomycota) to feed on dead plant biomass.</title>
        <authorList>
            <consortium name="DOE Joint Genome Institute"/>
            <person name="Aerts A."/>
            <person name="Atanasova L."/>
            <person name="Chenthamara K."/>
            <person name="Zhang J."/>
            <person name="Grujic M."/>
            <person name="Henrissat B."/>
            <person name="Kuo A."/>
            <person name="Salamov A."/>
            <person name="Lipzen A."/>
            <person name="Labutti K."/>
            <person name="Barry K."/>
            <person name="Miao Y."/>
            <person name="Rahimi M.J."/>
            <person name="Shen Q."/>
            <person name="Grigoriev I.V."/>
            <person name="Kubicek C.P."/>
            <person name="Druzhinina I.S."/>
        </authorList>
    </citation>
    <scope>NUCLEOTIDE SEQUENCE [LARGE SCALE GENOMIC DNA]</scope>
    <source>
        <strain evidence="1 2">CBS 226.95</strain>
    </source>
</reference>
<protein>
    <submittedName>
        <fullName evidence="1">Uncharacterized protein</fullName>
    </submittedName>
</protein>
<accession>A0A2T4A8R7</accession>
<dbReference type="EMBL" id="KZ679682">
    <property type="protein sequence ID" value="PTB53383.1"/>
    <property type="molecule type" value="Genomic_DNA"/>
</dbReference>
<dbReference type="RefSeq" id="XP_024773060.1">
    <property type="nucleotide sequence ID" value="XM_024919334.1"/>
</dbReference>
<dbReference type="Proteomes" id="UP000241690">
    <property type="component" value="Unassembled WGS sequence"/>
</dbReference>
<proteinExistence type="predicted"/>